<organism evidence="1 2">
    <name type="scientific">Donghicola tyrosinivorans</name>
    <dbReference type="NCBI Taxonomy" id="1652492"/>
    <lineage>
        <taxon>Bacteria</taxon>
        <taxon>Pseudomonadati</taxon>
        <taxon>Pseudomonadota</taxon>
        <taxon>Alphaproteobacteria</taxon>
        <taxon>Rhodobacterales</taxon>
        <taxon>Roseobacteraceae</taxon>
        <taxon>Donghicola</taxon>
    </lineage>
</organism>
<evidence type="ECO:0000313" key="2">
    <source>
        <dbReference type="Proteomes" id="UP000238392"/>
    </source>
</evidence>
<evidence type="ECO:0000313" key="1">
    <source>
        <dbReference type="EMBL" id="PRY91254.1"/>
    </source>
</evidence>
<gene>
    <name evidence="1" type="ORF">CLV74_104275</name>
</gene>
<keyword evidence="2" id="KW-1185">Reference proteome</keyword>
<comment type="caution">
    <text evidence="1">The sequence shown here is derived from an EMBL/GenBank/DDBJ whole genome shotgun (WGS) entry which is preliminary data.</text>
</comment>
<dbReference type="EMBL" id="PVTQ01000004">
    <property type="protein sequence ID" value="PRY91254.1"/>
    <property type="molecule type" value="Genomic_DNA"/>
</dbReference>
<name>A0A2T0WXE9_9RHOB</name>
<dbReference type="GO" id="GO:0016740">
    <property type="term" value="F:transferase activity"/>
    <property type="evidence" value="ECO:0007669"/>
    <property type="project" value="UniProtKB-KW"/>
</dbReference>
<sequence length="326" mass="37433">MTTWGIVTTVKANAKTIMTWVAYHLEAGADEIQLYLDTPCPRAEKALAGYPKVKVILCDEKYWRRRRPLEEHQRPPMHQARQFANAKWAYMHTKVDWLIHIDIDEFLWPETPVAQQLAALPDSALCARIRPLEALSTEGQDTPEGVTYFKSAALPWDQRKEETRHIYPMYGPFLNGGFLSHLAGKMGVRTGIEEMMVRIHNVELDGALNPGEQDLTGLTLCHMHAHSWDHWRKLLDYRARKGSYRKELAPPVAPPGTKPLEDAMNMHDLFKMLLDEGGEEALRAFFDEVCLATPNLRERLARYGHLAERRLDLDAKRLKVFGPDWT</sequence>
<dbReference type="OrthoDB" id="7203640at2"/>
<dbReference type="RefSeq" id="WP_106263772.1">
    <property type="nucleotide sequence ID" value="NZ_PVTQ01000004.1"/>
</dbReference>
<dbReference type="AlphaFoldDB" id="A0A2T0WXE9"/>
<protein>
    <submittedName>
        <fullName evidence="1">Glycosyl transferase family 2</fullName>
    </submittedName>
</protein>
<dbReference type="Proteomes" id="UP000238392">
    <property type="component" value="Unassembled WGS sequence"/>
</dbReference>
<dbReference type="Pfam" id="PF13704">
    <property type="entry name" value="Glyco_tranf_2_4"/>
    <property type="match status" value="1"/>
</dbReference>
<reference evidence="1 2" key="1">
    <citation type="submission" date="2018-03" db="EMBL/GenBank/DDBJ databases">
        <title>Genomic Encyclopedia of Archaeal and Bacterial Type Strains, Phase II (KMG-II): from individual species to whole genera.</title>
        <authorList>
            <person name="Goeker M."/>
        </authorList>
    </citation>
    <scope>NUCLEOTIDE SEQUENCE [LARGE SCALE GENOMIC DNA]</scope>
    <source>
        <strain evidence="1 2">DSM 100212</strain>
    </source>
</reference>
<proteinExistence type="predicted"/>
<keyword evidence="1" id="KW-0808">Transferase</keyword>
<accession>A0A2T0WXE9</accession>